<keyword evidence="10" id="KW-1185">Reference proteome</keyword>
<keyword evidence="7" id="KW-0812">Transmembrane</keyword>
<dbReference type="InterPro" id="IPR005467">
    <property type="entry name" value="His_kinase_dom"/>
</dbReference>
<dbReference type="SMART" id="SM00387">
    <property type="entry name" value="HATPase_c"/>
    <property type="match status" value="1"/>
</dbReference>
<comment type="catalytic activity">
    <reaction evidence="1">
        <text>ATP + protein L-histidine = ADP + protein N-phospho-L-histidine.</text>
        <dbReference type="EC" id="2.7.13.3"/>
    </reaction>
</comment>
<evidence type="ECO:0000313" key="9">
    <source>
        <dbReference type="EMBL" id="MBC2600817.1"/>
    </source>
</evidence>
<keyword evidence="7" id="KW-1133">Transmembrane helix</keyword>
<evidence type="ECO:0000256" key="2">
    <source>
        <dbReference type="ARBA" id="ARBA00012438"/>
    </source>
</evidence>
<dbReference type="InterPro" id="IPR036890">
    <property type="entry name" value="HATPase_C_sf"/>
</dbReference>
<dbReference type="SUPFAM" id="SSF55874">
    <property type="entry name" value="ATPase domain of HSP90 chaperone/DNA topoisomerase II/histidine kinase"/>
    <property type="match status" value="1"/>
</dbReference>
<dbReference type="PANTHER" id="PTHR43711">
    <property type="entry name" value="TWO-COMPONENT HISTIDINE KINASE"/>
    <property type="match status" value="1"/>
</dbReference>
<evidence type="ECO:0000256" key="7">
    <source>
        <dbReference type="SAM" id="Phobius"/>
    </source>
</evidence>
<dbReference type="CDD" id="cd00082">
    <property type="entry name" value="HisKA"/>
    <property type="match status" value="1"/>
</dbReference>
<name>A0A7X1E4P0_9BACT</name>
<evidence type="ECO:0000256" key="4">
    <source>
        <dbReference type="ARBA" id="ARBA00022679"/>
    </source>
</evidence>
<dbReference type="Gene3D" id="3.40.190.10">
    <property type="entry name" value="Periplasmic binding protein-like II"/>
    <property type="match status" value="2"/>
</dbReference>
<dbReference type="InterPro" id="IPR050736">
    <property type="entry name" value="Sensor_HK_Regulatory"/>
</dbReference>
<proteinExistence type="predicted"/>
<dbReference type="AlphaFoldDB" id="A0A7X1E4P0"/>
<dbReference type="InterPro" id="IPR036097">
    <property type="entry name" value="HisK_dim/P_sf"/>
</dbReference>
<gene>
    <name evidence="9" type="ORF">H5P30_03375</name>
</gene>
<dbReference type="PANTHER" id="PTHR43711:SF29">
    <property type="entry name" value="HISTIDINE KINASE"/>
    <property type="match status" value="1"/>
</dbReference>
<dbReference type="Proteomes" id="UP000525652">
    <property type="component" value="Unassembled WGS sequence"/>
</dbReference>
<keyword evidence="4" id="KW-0808">Transferase</keyword>
<protein>
    <recommendedName>
        <fullName evidence="2">histidine kinase</fullName>
        <ecNumber evidence="2">2.7.13.3</ecNumber>
    </recommendedName>
</protein>
<evidence type="ECO:0000256" key="1">
    <source>
        <dbReference type="ARBA" id="ARBA00000085"/>
    </source>
</evidence>
<keyword evidence="3" id="KW-0597">Phosphoprotein</keyword>
<reference evidence="9 10" key="1">
    <citation type="submission" date="2020-07" db="EMBL/GenBank/DDBJ databases">
        <authorList>
            <person name="Feng X."/>
        </authorList>
    </citation>
    <scope>NUCLEOTIDE SEQUENCE [LARGE SCALE GENOMIC DNA]</scope>
    <source>
        <strain evidence="9 10">JCM14086</strain>
    </source>
</reference>
<evidence type="ECO:0000256" key="5">
    <source>
        <dbReference type="ARBA" id="ARBA00022777"/>
    </source>
</evidence>
<keyword evidence="6" id="KW-0902">Two-component regulatory system</keyword>
<dbReference type="Pfam" id="PF00497">
    <property type="entry name" value="SBP_bac_3"/>
    <property type="match status" value="1"/>
</dbReference>
<accession>A0A7X1E4P0</accession>
<dbReference type="Pfam" id="PF00512">
    <property type="entry name" value="HisKA"/>
    <property type="match status" value="1"/>
</dbReference>
<keyword evidence="7" id="KW-0472">Membrane</keyword>
<dbReference type="RefSeq" id="WP_185691555.1">
    <property type="nucleotide sequence ID" value="NZ_JACHVA010000038.1"/>
</dbReference>
<dbReference type="EMBL" id="JACHVA010000038">
    <property type="protein sequence ID" value="MBC2600817.1"/>
    <property type="molecule type" value="Genomic_DNA"/>
</dbReference>
<dbReference type="InterPro" id="IPR001638">
    <property type="entry name" value="Solute-binding_3/MltF_N"/>
</dbReference>
<evidence type="ECO:0000313" key="10">
    <source>
        <dbReference type="Proteomes" id="UP000525652"/>
    </source>
</evidence>
<sequence>MKFLPAVFFLILSTLASRGEEIDVVLYDNPPLIILEEGKKPSGIVPDFFRALQKETNLDFRFHEASFVDAKEMTANGKMDVMPALAQTYERQQLLKFSKVFLLRNRAVLFRRQNFVFHEMEDLAGKKVALIRDDVHAEAFQELCEIYGITSDIRWVDSYDEALESLLSGKVDLAVLNEIYSSQLKREDAIVSTYVSFNPVEIRIGYNKEVSPELISQIDEVLSRQQNETDSVLNRAIVKYLSPQVETQIPLILWALLGAVLIVVFVVIGLNRILRKLVEQRTEELRLERDRAAAADRAKAHFLGNVSHEIRTPLNGILGFCQLLESSEDLGSSEKESVEAIVESGRRLESLLTAILRYSDMASEVQQSVREPIVVETVALEVIEILGVRFEEAKDLIQVDFTGVEARSYLTDPNAWYVILENLIGNAIKFGNGSPISVKMSEGKSNKGVRVLRLEVEDGGEGISSDDRERVFLPFEQVDGTLTRRHEGVGLGLSLVRSNVNLLGGTVVLSQAKAGGLRVLIEVPVLLAQ</sequence>
<dbReference type="SUPFAM" id="SSF47384">
    <property type="entry name" value="Homodimeric domain of signal transducing histidine kinase"/>
    <property type="match status" value="1"/>
</dbReference>
<dbReference type="GO" id="GO:0000155">
    <property type="term" value="F:phosphorelay sensor kinase activity"/>
    <property type="evidence" value="ECO:0007669"/>
    <property type="project" value="InterPro"/>
</dbReference>
<dbReference type="InterPro" id="IPR003661">
    <property type="entry name" value="HisK_dim/P_dom"/>
</dbReference>
<comment type="caution">
    <text evidence="9">The sequence shown here is derived from an EMBL/GenBank/DDBJ whole genome shotgun (WGS) entry which is preliminary data.</text>
</comment>
<evidence type="ECO:0000256" key="6">
    <source>
        <dbReference type="ARBA" id="ARBA00023012"/>
    </source>
</evidence>
<dbReference type="SMART" id="SM00388">
    <property type="entry name" value="HisKA"/>
    <property type="match status" value="1"/>
</dbReference>
<evidence type="ECO:0000259" key="8">
    <source>
        <dbReference type="PROSITE" id="PS50109"/>
    </source>
</evidence>
<dbReference type="EC" id="2.7.13.3" evidence="2"/>
<dbReference type="SMART" id="SM00062">
    <property type="entry name" value="PBPb"/>
    <property type="match status" value="1"/>
</dbReference>
<dbReference type="InterPro" id="IPR004358">
    <property type="entry name" value="Sig_transdc_His_kin-like_C"/>
</dbReference>
<dbReference type="InterPro" id="IPR003594">
    <property type="entry name" value="HATPase_dom"/>
</dbReference>
<dbReference type="PRINTS" id="PR00344">
    <property type="entry name" value="BCTRLSENSOR"/>
</dbReference>
<evidence type="ECO:0000256" key="3">
    <source>
        <dbReference type="ARBA" id="ARBA00022553"/>
    </source>
</evidence>
<dbReference type="SUPFAM" id="SSF53850">
    <property type="entry name" value="Periplasmic binding protein-like II"/>
    <property type="match status" value="1"/>
</dbReference>
<keyword evidence="5" id="KW-0418">Kinase</keyword>
<dbReference type="Gene3D" id="1.10.287.130">
    <property type="match status" value="1"/>
</dbReference>
<feature type="transmembrane region" description="Helical" evidence="7">
    <location>
        <begin position="251"/>
        <end position="271"/>
    </location>
</feature>
<dbReference type="PROSITE" id="PS50109">
    <property type="entry name" value="HIS_KIN"/>
    <property type="match status" value="1"/>
</dbReference>
<dbReference type="Gene3D" id="3.30.565.10">
    <property type="entry name" value="Histidine kinase-like ATPase, C-terminal domain"/>
    <property type="match status" value="1"/>
</dbReference>
<feature type="domain" description="Histidine kinase" evidence="8">
    <location>
        <begin position="305"/>
        <end position="527"/>
    </location>
</feature>
<organism evidence="9 10">
    <name type="scientific">Puniceicoccus vermicola</name>
    <dbReference type="NCBI Taxonomy" id="388746"/>
    <lineage>
        <taxon>Bacteria</taxon>
        <taxon>Pseudomonadati</taxon>
        <taxon>Verrucomicrobiota</taxon>
        <taxon>Opitutia</taxon>
        <taxon>Puniceicoccales</taxon>
        <taxon>Puniceicoccaceae</taxon>
        <taxon>Puniceicoccus</taxon>
    </lineage>
</organism>
<dbReference type="Pfam" id="PF02518">
    <property type="entry name" value="HATPase_c"/>
    <property type="match status" value="1"/>
</dbReference>